<feature type="region of interest" description="Disordered" evidence="1">
    <location>
        <begin position="1"/>
        <end position="53"/>
    </location>
</feature>
<evidence type="ECO:0000259" key="2">
    <source>
        <dbReference type="Pfam" id="PF14200"/>
    </source>
</evidence>
<sequence>MRPAGVGRPLAPPRHRDARAVPHPLPRLRLRAPVGPRQDGTAGPEKRRTDMEPSIYEIKGLVSGKVLEAAGLSRADGGNVVIRGGGQRRQQHWAITPTGDGYYFLNNRYSGLCLAVDEGSTADGATIEHSRTRH</sequence>
<dbReference type="InterPro" id="IPR000772">
    <property type="entry name" value="Ricin_B_lectin"/>
</dbReference>
<reference evidence="3 4" key="1">
    <citation type="submission" date="2021-08" db="EMBL/GenBank/DDBJ databases">
        <authorList>
            <person name="Ping M."/>
        </authorList>
    </citation>
    <scope>NUCLEOTIDE SEQUENCE [LARGE SCALE GENOMIC DNA]</scope>
    <source>
        <strain evidence="3 4">MG28</strain>
    </source>
</reference>
<evidence type="ECO:0000313" key="4">
    <source>
        <dbReference type="Proteomes" id="UP000827138"/>
    </source>
</evidence>
<proteinExistence type="predicted"/>
<keyword evidence="4" id="KW-1185">Reference proteome</keyword>
<gene>
    <name evidence="3" type="ORF">K1J60_42305</name>
</gene>
<dbReference type="Pfam" id="PF14200">
    <property type="entry name" value="RicinB_lectin_2"/>
    <property type="match status" value="1"/>
</dbReference>
<evidence type="ECO:0000313" key="3">
    <source>
        <dbReference type="EMBL" id="QYX82301.1"/>
    </source>
</evidence>
<dbReference type="EMBL" id="CP080647">
    <property type="protein sequence ID" value="QYX82301.1"/>
    <property type="molecule type" value="Genomic_DNA"/>
</dbReference>
<feature type="domain" description="Ricin B lectin" evidence="2">
    <location>
        <begin position="54"/>
        <end position="127"/>
    </location>
</feature>
<organism evidence="3 4">
    <name type="scientific">Streptomyces akebiae</name>
    <dbReference type="NCBI Taxonomy" id="2865673"/>
    <lineage>
        <taxon>Bacteria</taxon>
        <taxon>Bacillati</taxon>
        <taxon>Actinomycetota</taxon>
        <taxon>Actinomycetes</taxon>
        <taxon>Kitasatosporales</taxon>
        <taxon>Streptomycetaceae</taxon>
        <taxon>Streptomyces</taxon>
    </lineage>
</organism>
<dbReference type="Gene3D" id="2.80.10.50">
    <property type="match status" value="1"/>
</dbReference>
<dbReference type="SUPFAM" id="SSF50370">
    <property type="entry name" value="Ricin B-like lectins"/>
    <property type="match status" value="1"/>
</dbReference>
<accession>A0ABX8Y298</accession>
<name>A0ABX8Y298_9ACTN</name>
<evidence type="ECO:0000256" key="1">
    <source>
        <dbReference type="SAM" id="MobiDB-lite"/>
    </source>
</evidence>
<dbReference type="Proteomes" id="UP000827138">
    <property type="component" value="Chromosome"/>
</dbReference>
<protein>
    <submittedName>
        <fullName evidence="3">RICIN domain-containing protein</fullName>
    </submittedName>
</protein>
<dbReference type="InterPro" id="IPR035992">
    <property type="entry name" value="Ricin_B-like_lectins"/>
</dbReference>
<dbReference type="CDD" id="cd00161">
    <property type="entry name" value="beta-trefoil_Ricin-like"/>
    <property type="match status" value="1"/>
</dbReference>